<reference evidence="3" key="2">
    <citation type="submission" date="2016-09" db="EMBL/GenBank/DDBJ databases">
        <authorList>
            <person name="Capua I."/>
            <person name="De Benedictis P."/>
            <person name="Joannis T."/>
            <person name="Lombin L.H."/>
            <person name="Cattoli G."/>
        </authorList>
    </citation>
    <scope>NUCLEOTIDE SEQUENCE</scope>
</reference>
<evidence type="ECO:0000259" key="2">
    <source>
        <dbReference type="Pfam" id="PF17906"/>
    </source>
</evidence>
<organism evidence="3">
    <name type="scientific">Bactrocera tryoni</name>
    <name type="common">Queensland fruit fly</name>
    <name type="synonym">Tephritis tryoni</name>
    <dbReference type="NCBI Taxonomy" id="59916"/>
    <lineage>
        <taxon>Eukaryota</taxon>
        <taxon>Metazoa</taxon>
        <taxon>Ecdysozoa</taxon>
        <taxon>Arthropoda</taxon>
        <taxon>Hexapoda</taxon>
        <taxon>Insecta</taxon>
        <taxon>Pterygota</taxon>
        <taxon>Neoptera</taxon>
        <taxon>Endopterygota</taxon>
        <taxon>Diptera</taxon>
        <taxon>Brachycera</taxon>
        <taxon>Muscomorpha</taxon>
        <taxon>Tephritoidea</taxon>
        <taxon>Tephritidae</taxon>
        <taxon>Bactrocera</taxon>
        <taxon>Bactrocera</taxon>
    </lineage>
</organism>
<dbReference type="EMBL" id="KX931000">
    <property type="protein sequence ID" value="APL98293.1"/>
    <property type="molecule type" value="Genomic_DNA"/>
</dbReference>
<protein>
    <submittedName>
        <fullName evidence="3">Putative DD34D transposase</fullName>
    </submittedName>
</protein>
<dbReference type="Pfam" id="PF17906">
    <property type="entry name" value="HTH_48"/>
    <property type="match status" value="1"/>
</dbReference>
<dbReference type="InterPro" id="IPR036397">
    <property type="entry name" value="RNaseH_sf"/>
</dbReference>
<dbReference type="PANTHER" id="PTHR46060:SF1">
    <property type="entry name" value="MARINER MOS1 TRANSPOSASE-LIKE PROTEIN"/>
    <property type="match status" value="1"/>
</dbReference>
<proteinExistence type="predicted"/>
<dbReference type="Gene3D" id="1.10.10.1450">
    <property type="match status" value="1"/>
</dbReference>
<accession>A0A1L5BY08</accession>
<dbReference type="Pfam" id="PF01359">
    <property type="entry name" value="Transposase_1"/>
    <property type="match status" value="1"/>
</dbReference>
<reference evidence="3" key="1">
    <citation type="journal article" date="2014" name="BMC Genomics">
        <title>The draft genome of the pest tephritid fruit fly Bactrocera tryoni: resources for the genomic analysis of hybridising species.</title>
        <authorList>
            <person name="Gilchrist A.S."/>
            <person name="Shearman D.C."/>
            <person name="Frommer M."/>
            <person name="Raphael K.A."/>
            <person name="Deshpande N.P."/>
            <person name="Wilkins M.R."/>
            <person name="Sherwin W.B."/>
            <person name="Sved J.A."/>
        </authorList>
    </citation>
    <scope>NUCLEOTIDE SEQUENCE</scope>
</reference>
<dbReference type="AlphaFoldDB" id="A0A1L5BY08"/>
<evidence type="ECO:0000313" key="3">
    <source>
        <dbReference type="EMBL" id="APL98293.1"/>
    </source>
</evidence>
<sequence length="348" mass="40892">MDKKEFRVLIKYCFLKGKNTVEAKTWLDDEFPDTAPGKSTIKDWYAKFRRGEMSTEDGERSGRPKEVVTDENIKKVHKIILDDRKVKLFEIAGTLKISTERVHHIIHEYLGMRKLCAKWVPRELTFDQKQRRVDDSEQCLEMFKRNKPEFLRRYVTMDETWLHHFTPKSNRQSSEWTAHDEPAPKRGKTQQSAGKVMASVFWDAHGIIFIDYLEKGRTINSDYYIALLDRLKDEIAEKRPHLKKKKVLFHQDNAPCHKSVKTMAKIHELGFELLPHPPYSPDLAPSDYFLFSDLKRMLAGKKFSSNEEVIAETEAYFEAKDKSYYKNGIEKLEGRYNQCITLEGNYVE</sequence>
<dbReference type="InterPro" id="IPR001888">
    <property type="entry name" value="Transposase_1"/>
</dbReference>
<name>A0A1L5BY08_BACRY</name>
<dbReference type="InterPro" id="IPR052709">
    <property type="entry name" value="Transposase-MT_Hybrid"/>
</dbReference>
<feature type="region of interest" description="Disordered" evidence="1">
    <location>
        <begin position="172"/>
        <end position="191"/>
    </location>
</feature>
<dbReference type="InterPro" id="IPR041426">
    <property type="entry name" value="Mos1_HTH"/>
</dbReference>
<dbReference type="Gene3D" id="3.30.420.10">
    <property type="entry name" value="Ribonuclease H-like superfamily/Ribonuclease H"/>
    <property type="match status" value="1"/>
</dbReference>
<dbReference type="PANTHER" id="PTHR46060">
    <property type="entry name" value="MARINER MOS1 TRANSPOSASE-LIKE PROTEIN"/>
    <property type="match status" value="1"/>
</dbReference>
<evidence type="ECO:0000256" key="1">
    <source>
        <dbReference type="SAM" id="MobiDB-lite"/>
    </source>
</evidence>
<dbReference type="OrthoDB" id="6118231at2759"/>
<feature type="domain" description="Mos1 transposase HTH" evidence="2">
    <location>
        <begin position="3"/>
        <end position="52"/>
    </location>
</feature>
<dbReference type="GO" id="GO:0003676">
    <property type="term" value="F:nucleic acid binding"/>
    <property type="evidence" value="ECO:0007669"/>
    <property type="project" value="InterPro"/>
</dbReference>